<organism evidence="1 2">
    <name type="scientific">Ixodes persulcatus</name>
    <name type="common">Taiga tick</name>
    <dbReference type="NCBI Taxonomy" id="34615"/>
    <lineage>
        <taxon>Eukaryota</taxon>
        <taxon>Metazoa</taxon>
        <taxon>Ecdysozoa</taxon>
        <taxon>Arthropoda</taxon>
        <taxon>Chelicerata</taxon>
        <taxon>Arachnida</taxon>
        <taxon>Acari</taxon>
        <taxon>Parasitiformes</taxon>
        <taxon>Ixodida</taxon>
        <taxon>Ixodoidea</taxon>
        <taxon>Ixodidae</taxon>
        <taxon>Ixodinae</taxon>
        <taxon>Ixodes</taxon>
    </lineage>
</organism>
<evidence type="ECO:0000313" key="2">
    <source>
        <dbReference type="Proteomes" id="UP000805193"/>
    </source>
</evidence>
<gene>
    <name evidence="1" type="ORF">HPB47_026734</name>
</gene>
<name>A0AC60PXV5_IXOPE</name>
<accession>A0AC60PXV5</accession>
<proteinExistence type="predicted"/>
<comment type="caution">
    <text evidence="1">The sequence shown here is derived from an EMBL/GenBank/DDBJ whole genome shotgun (WGS) entry which is preliminary data.</text>
</comment>
<protein>
    <submittedName>
        <fullName evidence="1">Uncharacterized protein</fullName>
    </submittedName>
</protein>
<evidence type="ECO:0000313" key="1">
    <source>
        <dbReference type="EMBL" id="KAG0426146.1"/>
    </source>
</evidence>
<reference evidence="1 2" key="1">
    <citation type="journal article" date="2020" name="Cell">
        <title>Large-Scale Comparative Analyses of Tick Genomes Elucidate Their Genetic Diversity and Vector Capacities.</title>
        <authorList>
            <consortium name="Tick Genome and Microbiome Consortium (TIGMIC)"/>
            <person name="Jia N."/>
            <person name="Wang J."/>
            <person name="Shi W."/>
            <person name="Du L."/>
            <person name="Sun Y."/>
            <person name="Zhan W."/>
            <person name="Jiang J.F."/>
            <person name="Wang Q."/>
            <person name="Zhang B."/>
            <person name="Ji P."/>
            <person name="Bell-Sakyi L."/>
            <person name="Cui X.M."/>
            <person name="Yuan T.T."/>
            <person name="Jiang B.G."/>
            <person name="Yang W.F."/>
            <person name="Lam T.T."/>
            <person name="Chang Q.C."/>
            <person name="Ding S.J."/>
            <person name="Wang X.J."/>
            <person name="Zhu J.G."/>
            <person name="Ruan X.D."/>
            <person name="Zhao L."/>
            <person name="Wei J.T."/>
            <person name="Ye R.Z."/>
            <person name="Que T.C."/>
            <person name="Du C.H."/>
            <person name="Zhou Y.H."/>
            <person name="Cheng J.X."/>
            <person name="Dai P.F."/>
            <person name="Guo W.B."/>
            <person name="Han X.H."/>
            <person name="Huang E.J."/>
            <person name="Li L.F."/>
            <person name="Wei W."/>
            <person name="Gao Y.C."/>
            <person name="Liu J.Z."/>
            <person name="Shao H.Z."/>
            <person name="Wang X."/>
            <person name="Wang C.C."/>
            <person name="Yang T.C."/>
            <person name="Huo Q.B."/>
            <person name="Li W."/>
            <person name="Chen H.Y."/>
            <person name="Chen S.E."/>
            <person name="Zhou L.G."/>
            <person name="Ni X.B."/>
            <person name="Tian J.H."/>
            <person name="Sheng Y."/>
            <person name="Liu T."/>
            <person name="Pan Y.S."/>
            <person name="Xia L.Y."/>
            <person name="Li J."/>
            <person name="Zhao F."/>
            <person name="Cao W.C."/>
        </authorList>
    </citation>
    <scope>NUCLEOTIDE SEQUENCE [LARGE SCALE GENOMIC DNA]</scope>
    <source>
        <strain evidence="1">Iper-2018</strain>
    </source>
</reference>
<dbReference type="Proteomes" id="UP000805193">
    <property type="component" value="Unassembled WGS sequence"/>
</dbReference>
<dbReference type="EMBL" id="JABSTQ010009757">
    <property type="protein sequence ID" value="KAG0426146.1"/>
    <property type="molecule type" value="Genomic_DNA"/>
</dbReference>
<sequence length="117" mass="12300">MLGPGWPVKSALDSGLAPREGPHGVSKTQCGFHAVRALVPAQLRYPEPGPRRTHIASGTRHEVHLEGRDQNPGRTPPAIPGPASGNAALPFPLQLRRHNMDSDVSLVGALSPGKVTA</sequence>
<keyword evidence="2" id="KW-1185">Reference proteome</keyword>